<reference evidence="3" key="1">
    <citation type="submission" date="2023-02" db="EMBL/GenBank/DDBJ databases">
        <title>Colletotrichum kahawae CIFC_Que2 genome sequencing and assembly.</title>
        <authorList>
            <person name="Baroncelli R."/>
        </authorList>
    </citation>
    <scope>NUCLEOTIDE SEQUENCE</scope>
    <source>
        <strain evidence="3">CIFC_Que2</strain>
    </source>
</reference>
<keyword evidence="1" id="KW-0812">Transmembrane</keyword>
<dbReference type="InterPro" id="IPR046529">
    <property type="entry name" value="DUF6594"/>
</dbReference>
<evidence type="ECO:0000313" key="4">
    <source>
        <dbReference type="Proteomes" id="UP001281614"/>
    </source>
</evidence>
<evidence type="ECO:0000313" key="3">
    <source>
        <dbReference type="EMBL" id="KAK2752993.1"/>
    </source>
</evidence>
<evidence type="ECO:0000259" key="2">
    <source>
        <dbReference type="Pfam" id="PF20237"/>
    </source>
</evidence>
<accession>A0AAD9YAV0</accession>
<evidence type="ECO:0000256" key="1">
    <source>
        <dbReference type="SAM" id="Phobius"/>
    </source>
</evidence>
<feature type="transmembrane region" description="Helical" evidence="1">
    <location>
        <begin position="94"/>
        <end position="115"/>
    </location>
</feature>
<keyword evidence="1" id="KW-0472">Membrane</keyword>
<name>A0AAD9YAV0_COLKA</name>
<feature type="domain" description="DUF6594" evidence="2">
    <location>
        <begin position="57"/>
        <end position="134"/>
    </location>
</feature>
<feature type="transmembrane region" description="Helical" evidence="1">
    <location>
        <begin position="67"/>
        <end position="88"/>
    </location>
</feature>
<keyword evidence="1" id="KW-1133">Transmembrane helix</keyword>
<sequence length="142" mass="15791">MQHRSRSARDPFLATGKYAIDDHVLGCNIGNRLDAAQDMKIVRSLMSWQDDWHHDDKHSRYSLCDNLWKRVVCAIIGGAFLVGPMWLMVLNDELYKTLLITTGFVTTFGLVMASILKEGKDVLGSTAAYAAVLVVFVGTNNS</sequence>
<keyword evidence="4" id="KW-1185">Reference proteome</keyword>
<dbReference type="Pfam" id="PF20237">
    <property type="entry name" value="DUF6594"/>
    <property type="match status" value="1"/>
</dbReference>
<proteinExistence type="predicted"/>
<dbReference type="EMBL" id="VYYT01000245">
    <property type="protein sequence ID" value="KAK2752993.1"/>
    <property type="molecule type" value="Genomic_DNA"/>
</dbReference>
<protein>
    <recommendedName>
        <fullName evidence="2">DUF6594 domain-containing protein</fullName>
    </recommendedName>
</protein>
<comment type="caution">
    <text evidence="3">The sequence shown here is derived from an EMBL/GenBank/DDBJ whole genome shotgun (WGS) entry which is preliminary data.</text>
</comment>
<organism evidence="3 4">
    <name type="scientific">Colletotrichum kahawae</name>
    <name type="common">Coffee berry disease fungus</name>
    <dbReference type="NCBI Taxonomy" id="34407"/>
    <lineage>
        <taxon>Eukaryota</taxon>
        <taxon>Fungi</taxon>
        <taxon>Dikarya</taxon>
        <taxon>Ascomycota</taxon>
        <taxon>Pezizomycotina</taxon>
        <taxon>Sordariomycetes</taxon>
        <taxon>Hypocreomycetidae</taxon>
        <taxon>Glomerellales</taxon>
        <taxon>Glomerellaceae</taxon>
        <taxon>Colletotrichum</taxon>
        <taxon>Colletotrichum gloeosporioides species complex</taxon>
    </lineage>
</organism>
<gene>
    <name evidence="3" type="ORF">CKAH01_06234</name>
</gene>
<dbReference type="AlphaFoldDB" id="A0AAD9YAV0"/>
<feature type="transmembrane region" description="Helical" evidence="1">
    <location>
        <begin position="122"/>
        <end position="139"/>
    </location>
</feature>
<dbReference type="Proteomes" id="UP001281614">
    <property type="component" value="Unassembled WGS sequence"/>
</dbReference>